<dbReference type="PhylomeDB" id="A0A060T577"/>
<reference evidence="1" key="2">
    <citation type="submission" date="2014-06" db="EMBL/GenBank/DDBJ databases">
        <title>The complete genome of Blastobotrys (Arxula) adeninivorans LS3 - a yeast of biotechnological interest.</title>
        <authorList>
            <person name="Kunze G."/>
            <person name="Gaillardin C."/>
            <person name="Czernicka M."/>
            <person name="Durrens P."/>
            <person name="Martin T."/>
            <person name="Boer E."/>
            <person name="Gabaldon T."/>
            <person name="Cruz J."/>
            <person name="Talla E."/>
            <person name="Marck C."/>
            <person name="Goffeau A."/>
            <person name="Barbe V."/>
            <person name="Baret P."/>
            <person name="Baronian K."/>
            <person name="Beier S."/>
            <person name="Bleykasten C."/>
            <person name="Bode R."/>
            <person name="Casaregola S."/>
            <person name="Despons L."/>
            <person name="Fairhead C."/>
            <person name="Giersberg M."/>
            <person name="Gierski P."/>
            <person name="Hahnel U."/>
            <person name="Hartmann A."/>
            <person name="Jankowska D."/>
            <person name="Jubin C."/>
            <person name="Jung P."/>
            <person name="Lafontaine I."/>
            <person name="Leh-Louis V."/>
            <person name="Lemaire M."/>
            <person name="Marcet-Houben M."/>
            <person name="Mascher M."/>
            <person name="Morel G."/>
            <person name="Richard G.-F."/>
            <person name="Riechen J."/>
            <person name="Sacerdot C."/>
            <person name="Sarkar A."/>
            <person name="Savel G."/>
            <person name="Schacherer J."/>
            <person name="Sherman D."/>
            <person name="Straub M.-L."/>
            <person name="Stein N."/>
            <person name="Thierry A."/>
            <person name="Trautwein-Schult A."/>
            <person name="Westhof E."/>
            <person name="Worch S."/>
            <person name="Dujon B."/>
            <person name="Souciet J.-L."/>
            <person name="Wincker P."/>
            <person name="Scholz U."/>
            <person name="Neuveglise N."/>
        </authorList>
    </citation>
    <scope>NUCLEOTIDE SEQUENCE</scope>
    <source>
        <strain evidence="1">LS3</strain>
    </source>
</reference>
<dbReference type="GO" id="GO:0030234">
    <property type="term" value="F:enzyme regulator activity"/>
    <property type="evidence" value="ECO:0007669"/>
    <property type="project" value="TreeGrafter"/>
</dbReference>
<proteinExistence type="predicted"/>
<dbReference type="GO" id="GO:0035226">
    <property type="term" value="F:glutamate-cysteine ligase catalytic subunit binding"/>
    <property type="evidence" value="ECO:0007669"/>
    <property type="project" value="InterPro"/>
</dbReference>
<accession>A0A060T577</accession>
<dbReference type="PANTHER" id="PTHR13295">
    <property type="entry name" value="GLUTAMATE CYSTEINE LIGASE REGULATORY SUBUNIT"/>
    <property type="match status" value="1"/>
</dbReference>
<dbReference type="AlphaFoldDB" id="A0A060T577"/>
<dbReference type="InterPro" id="IPR032963">
    <property type="entry name" value="Gclm"/>
</dbReference>
<reference evidence="1" key="1">
    <citation type="submission" date="2014-02" db="EMBL/GenBank/DDBJ databases">
        <authorList>
            <person name="Genoscope - CEA"/>
        </authorList>
    </citation>
    <scope>NUCLEOTIDE SEQUENCE</scope>
    <source>
        <strain evidence="1">LS3</strain>
    </source>
</reference>
<protein>
    <submittedName>
        <fullName evidence="1">ARAD1B08382p</fullName>
    </submittedName>
</protein>
<dbReference type="GO" id="GO:0017109">
    <property type="term" value="C:glutamate-cysteine ligase complex"/>
    <property type="evidence" value="ECO:0007669"/>
    <property type="project" value="TreeGrafter"/>
</dbReference>
<gene>
    <name evidence="1" type="ORF">GNLVRS02_ARAD1B08382g</name>
</gene>
<name>A0A060T577_BLAAD</name>
<organism evidence="1">
    <name type="scientific">Blastobotrys adeninivorans</name>
    <name type="common">Yeast</name>
    <name type="synonym">Arxula adeninivorans</name>
    <dbReference type="NCBI Taxonomy" id="409370"/>
    <lineage>
        <taxon>Eukaryota</taxon>
        <taxon>Fungi</taxon>
        <taxon>Dikarya</taxon>
        <taxon>Ascomycota</taxon>
        <taxon>Saccharomycotina</taxon>
        <taxon>Dipodascomycetes</taxon>
        <taxon>Dipodascales</taxon>
        <taxon>Trichomonascaceae</taxon>
        <taxon>Blastobotrys</taxon>
    </lineage>
</organism>
<evidence type="ECO:0000313" key="1">
    <source>
        <dbReference type="EMBL" id="CDP36240.1"/>
    </source>
</evidence>
<sequence length="250" mass="28017">MTILYSGDALNQRIQPHADLASILHQSLDSYGPINGSSASEPVIPPPGFYHEKDKPDRDRAYITAKLFLPSSNNQTDIIDALDTYTKVTGSAHIKHFILSLQDVTFSDEKAESCPDSAIFEAWETFTGAGKRYPELIEEYGISELSTRRLTQLLSSIDSKSEPTPVPTIDHINATDCCALPPGLIKISRERSIKLLAHHDPEDILPKEKVDELSSRLPTKVTRWKWILRFTSIIKDRQILAGNEYLVCLE</sequence>
<dbReference type="GO" id="GO:0006750">
    <property type="term" value="P:glutathione biosynthetic process"/>
    <property type="evidence" value="ECO:0007669"/>
    <property type="project" value="InterPro"/>
</dbReference>
<dbReference type="PANTHER" id="PTHR13295:SF4">
    <property type="entry name" value="GLUTAMATE--CYSTEINE LIGASE REGULATORY SUBUNIT"/>
    <property type="match status" value="1"/>
</dbReference>
<dbReference type="EMBL" id="HG937692">
    <property type="protein sequence ID" value="CDP36240.1"/>
    <property type="molecule type" value="Genomic_DNA"/>
</dbReference>